<dbReference type="SUPFAM" id="SSF109854">
    <property type="entry name" value="DinB/YfiT-like putative metalloenzymes"/>
    <property type="match status" value="1"/>
</dbReference>
<comment type="caution">
    <text evidence="1">The sequence shown here is derived from an EMBL/GenBank/DDBJ whole genome shotgun (WGS) entry which is preliminary data.</text>
</comment>
<protein>
    <submittedName>
        <fullName evidence="1">DinB family protein</fullName>
    </submittedName>
</protein>
<accession>A0ABS9HIV1</accession>
<dbReference type="Gene3D" id="1.20.120.450">
    <property type="entry name" value="dinb family like domain"/>
    <property type="match status" value="1"/>
</dbReference>
<keyword evidence="2" id="KW-1185">Reference proteome</keyword>
<gene>
    <name evidence="1" type="ORF">L2K70_20555</name>
</gene>
<name>A0ABS9HIV1_9ACTN</name>
<reference evidence="1 2" key="1">
    <citation type="submission" date="2022-01" db="EMBL/GenBank/DDBJ databases">
        <title>Nocardioides sp. nov., an actinomycete isolated from mining soil.</title>
        <authorList>
            <person name="Liu L."/>
        </authorList>
    </citation>
    <scope>NUCLEOTIDE SEQUENCE [LARGE SCALE GENOMIC DNA]</scope>
    <source>
        <strain evidence="1 2">KLBMP 9356</strain>
    </source>
</reference>
<evidence type="ECO:0000313" key="1">
    <source>
        <dbReference type="EMBL" id="MCF6380013.1"/>
    </source>
</evidence>
<dbReference type="RefSeq" id="WP_236405282.1">
    <property type="nucleotide sequence ID" value="NZ_JAKJHZ010000013.1"/>
</dbReference>
<dbReference type="EMBL" id="JAKJHZ010000013">
    <property type="protein sequence ID" value="MCF6380013.1"/>
    <property type="molecule type" value="Genomic_DNA"/>
</dbReference>
<dbReference type="Proteomes" id="UP001201161">
    <property type="component" value="Unassembled WGS sequence"/>
</dbReference>
<evidence type="ECO:0000313" key="2">
    <source>
        <dbReference type="Proteomes" id="UP001201161"/>
    </source>
</evidence>
<dbReference type="InterPro" id="IPR034660">
    <property type="entry name" value="DinB/YfiT-like"/>
</dbReference>
<dbReference type="Pfam" id="PF04978">
    <property type="entry name" value="MST"/>
    <property type="match status" value="1"/>
</dbReference>
<proteinExistence type="predicted"/>
<dbReference type="InterPro" id="IPR007061">
    <property type="entry name" value="MST-like"/>
</dbReference>
<organism evidence="1 2">
    <name type="scientific">Nocardioides potassii</name>
    <dbReference type="NCBI Taxonomy" id="2911371"/>
    <lineage>
        <taxon>Bacteria</taxon>
        <taxon>Bacillati</taxon>
        <taxon>Actinomycetota</taxon>
        <taxon>Actinomycetes</taxon>
        <taxon>Propionibacteriales</taxon>
        <taxon>Nocardioidaceae</taxon>
        <taxon>Nocardioides</taxon>
    </lineage>
</organism>
<sequence>MSNDQITRDDLLSWLDSKRRHVVQQVEAMSPEARRSSCVPSGWTPLGLVHHLTHDVERVWLRAVMGGQQVDIPEGYEGWEAPADVSDGDVLEAYRRECGLADDAIADLPLDQSPAWWFEGAGAPPYSNLREVLLHVLVETSTHAGHLDICRELADGGQRLVLDVPD</sequence>